<dbReference type="RefSeq" id="XP_002772372.1">
    <property type="nucleotide sequence ID" value="XM_002772326.1"/>
</dbReference>
<accession>C5LGK2</accession>
<dbReference type="PANTHER" id="PTHR32215:SF0">
    <property type="entry name" value="CILIA- AND FLAGELLA-ASSOCIATED PROTEIN 57"/>
    <property type="match status" value="1"/>
</dbReference>
<evidence type="ECO:0000313" key="3">
    <source>
        <dbReference type="Proteomes" id="UP000007800"/>
    </source>
</evidence>
<organism evidence="3">
    <name type="scientific">Perkinsus marinus (strain ATCC 50983 / TXsc)</name>
    <dbReference type="NCBI Taxonomy" id="423536"/>
    <lineage>
        <taxon>Eukaryota</taxon>
        <taxon>Sar</taxon>
        <taxon>Alveolata</taxon>
        <taxon>Perkinsozoa</taxon>
        <taxon>Perkinsea</taxon>
        <taxon>Perkinsida</taxon>
        <taxon>Perkinsidae</taxon>
        <taxon>Perkinsus</taxon>
    </lineage>
</organism>
<reference evidence="2 3" key="1">
    <citation type="submission" date="2008-07" db="EMBL/GenBank/DDBJ databases">
        <authorList>
            <person name="El-Sayed N."/>
            <person name="Caler E."/>
            <person name="Inman J."/>
            <person name="Amedeo P."/>
            <person name="Hass B."/>
            <person name="Wortman J."/>
        </authorList>
    </citation>
    <scope>NUCLEOTIDE SEQUENCE [LARGE SCALE GENOMIC DNA]</scope>
    <source>
        <strain evidence="3">ATCC 50983 / TXsc</strain>
    </source>
</reference>
<feature type="compositionally biased region" description="Polar residues" evidence="1">
    <location>
        <begin position="114"/>
        <end position="126"/>
    </location>
</feature>
<dbReference type="EMBL" id="GG681830">
    <property type="protein sequence ID" value="EER04188.1"/>
    <property type="molecule type" value="Genomic_DNA"/>
</dbReference>
<feature type="non-terminal residue" evidence="2">
    <location>
        <position position="135"/>
    </location>
</feature>
<feature type="compositionally biased region" description="Basic and acidic residues" evidence="1">
    <location>
        <begin position="32"/>
        <end position="41"/>
    </location>
</feature>
<feature type="region of interest" description="Disordered" evidence="1">
    <location>
        <begin position="102"/>
        <end position="135"/>
    </location>
</feature>
<feature type="compositionally biased region" description="Basic and acidic residues" evidence="1">
    <location>
        <begin position="1"/>
        <end position="17"/>
    </location>
</feature>
<dbReference type="GeneID" id="9045590"/>
<protein>
    <submittedName>
        <fullName evidence="2">Uncharacterized protein</fullName>
    </submittedName>
</protein>
<dbReference type="PANTHER" id="PTHR32215">
    <property type="entry name" value="CILIA- AND FLAGELLA-ASSOCIATED PROTEIN 57"/>
    <property type="match status" value="1"/>
</dbReference>
<feature type="region of interest" description="Disordered" evidence="1">
    <location>
        <begin position="1"/>
        <end position="41"/>
    </location>
</feature>
<keyword evidence="3" id="KW-1185">Reference proteome</keyword>
<dbReference type="OrthoDB" id="10251741at2759"/>
<proteinExistence type="predicted"/>
<evidence type="ECO:0000256" key="1">
    <source>
        <dbReference type="SAM" id="MobiDB-lite"/>
    </source>
</evidence>
<dbReference type="InterPro" id="IPR052993">
    <property type="entry name" value="CFA-57"/>
</dbReference>
<evidence type="ECO:0000313" key="2">
    <source>
        <dbReference type="EMBL" id="EER04188.1"/>
    </source>
</evidence>
<dbReference type="AlphaFoldDB" id="C5LGK2"/>
<sequence length="135" mass="15680">MYHQLILEENKWTKEADNGGETGEMNDEDLEGDGKVDGDQKEFDRQREYLEKCINTLKEKHEKATRVHRATNTRVMQDNVTLIKEINILRREVSFLKNERAAEKRLSLPESSEIPVSTIEQESTGKCQEAAMQRE</sequence>
<dbReference type="Proteomes" id="UP000007800">
    <property type="component" value="Unassembled WGS sequence"/>
</dbReference>
<name>C5LGK2_PERM5</name>
<gene>
    <name evidence="2" type="ORF">Pmar_PMAR019606</name>
</gene>
<dbReference type="InParanoid" id="C5LGK2"/>